<keyword evidence="4" id="KW-1185">Reference proteome</keyword>
<dbReference type="GO" id="GO:0005524">
    <property type="term" value="F:ATP binding"/>
    <property type="evidence" value="ECO:0007669"/>
    <property type="project" value="InterPro"/>
</dbReference>
<dbReference type="GO" id="GO:0016787">
    <property type="term" value="F:hydrolase activity"/>
    <property type="evidence" value="ECO:0007669"/>
    <property type="project" value="UniProtKB-KW"/>
</dbReference>
<dbReference type="EMBL" id="AORH01000034">
    <property type="protein sequence ID" value="ENY69002.1"/>
    <property type="molecule type" value="Genomic_DNA"/>
</dbReference>
<reference evidence="3 4" key="1">
    <citation type="journal article" date="2013" name="Genome Announc.">
        <title>Draft Genome Sequences of Mycoplasma alkalescens, Mycoplasma arginini, and Mycoplasma bovigenitalium, Three Species with Equivocal Pathogenic Status for Cattle.</title>
        <authorList>
            <person name="Manso-Silvan L."/>
            <person name="Tardy F."/>
            <person name="Baranowski E."/>
            <person name="Barre A."/>
            <person name="Blanchard A."/>
            <person name="Breton M."/>
            <person name="Couture C."/>
            <person name="Citti C."/>
            <person name="Dordet-Frisoni E."/>
            <person name="Dupuy V."/>
            <person name="Gaurivaud P."/>
            <person name="Jacob D."/>
            <person name="Lemaitre C."/>
            <person name="Nikolski M."/>
            <person name="Nouvel L.X."/>
            <person name="Poumarat F."/>
            <person name="Thebault P."/>
            <person name="Theil S."/>
            <person name="Thiaucourt F."/>
            <person name="Sirand-Pugnet P."/>
        </authorList>
    </citation>
    <scope>NUCLEOTIDE SEQUENCE [LARGE SCALE GENOMIC DNA]</scope>
    <source>
        <strain evidence="3 4">51080</strain>
    </source>
</reference>
<dbReference type="InterPro" id="IPR014001">
    <property type="entry name" value="Helicase_ATP-bd"/>
</dbReference>
<dbReference type="PANTHER" id="PTHR45766">
    <property type="entry name" value="DNA ANNEALING HELICASE AND ENDONUCLEASE ZRANB3 FAMILY MEMBER"/>
    <property type="match status" value="1"/>
</dbReference>
<dbReference type="GO" id="GO:0006281">
    <property type="term" value="P:DNA repair"/>
    <property type="evidence" value="ECO:0007669"/>
    <property type="project" value="TreeGrafter"/>
</dbReference>
<dbReference type="InterPro" id="IPR000330">
    <property type="entry name" value="SNF2_N"/>
</dbReference>
<evidence type="ECO:0000313" key="4">
    <source>
        <dbReference type="Proteomes" id="UP000013220"/>
    </source>
</evidence>
<dbReference type="GO" id="GO:0031297">
    <property type="term" value="P:replication fork processing"/>
    <property type="evidence" value="ECO:0007669"/>
    <property type="project" value="TreeGrafter"/>
</dbReference>
<sequence length="446" mass="51510">MKKLYNYQKQAINKALEHDRFLLALDMGLGKTLCAINWLKQIKQTSSLPTIIICDPLKLSDWFEEYTEQQVGGEIFIVKDKQSIAEFENISQAPNKVFIVSYRRFSNLFKKLNLGAGLNVIIDESQALKSHTSQISKNCFKLSPYIRRLLLLSGDPISTGYINLYPQMRLLNCFVSGYKYGDFLEDFCKYIVMKTSAQPFKMITGYKNTDYLMQLLKTRAYFLKTEQAIELPQKQAFKFISSPTKDYEILKKTKTLATSDWSFTADNVMKLFHGLRMIIGGSIKSDQDNIIELNTNKIEQLETLITSSTYNFSVFYNYQVEAQAIKKLCEKLKIKCYEINGQRNDLKLLQNETQRFIVIIQYLSGARGIDGLQDKIFNQVYFSLTYSGELHRQSLKRIHRIGQSKPVRYYFLLAKNSVEVNIFNALRTSGDYTLKMFENDLAIGGI</sequence>
<dbReference type="Pfam" id="PF00176">
    <property type="entry name" value="SNF2-rel_dom"/>
    <property type="match status" value="1"/>
</dbReference>
<feature type="domain" description="Helicase ATP-binding" evidence="2">
    <location>
        <begin position="12"/>
        <end position="174"/>
    </location>
</feature>
<name>N9V0Q4_9BACT</name>
<dbReference type="eggNOG" id="COG0553">
    <property type="taxonomic scope" value="Bacteria"/>
</dbReference>
<dbReference type="AlphaFoldDB" id="N9V0Q4"/>
<keyword evidence="1" id="KW-0378">Hydrolase</keyword>
<evidence type="ECO:0000256" key="1">
    <source>
        <dbReference type="ARBA" id="ARBA00022801"/>
    </source>
</evidence>
<dbReference type="STRING" id="1188235.MBVG_6810"/>
<dbReference type="OrthoDB" id="9760715at2"/>
<organism evidence="3 4">
    <name type="scientific">Mycoplasmopsis bovigenitalium 51080</name>
    <dbReference type="NCBI Taxonomy" id="1188235"/>
    <lineage>
        <taxon>Bacteria</taxon>
        <taxon>Bacillati</taxon>
        <taxon>Mycoplasmatota</taxon>
        <taxon>Mycoplasmoidales</taxon>
        <taxon>Metamycoplasmataceae</taxon>
        <taxon>Mycoplasmopsis</taxon>
    </lineage>
</organism>
<evidence type="ECO:0000259" key="2">
    <source>
        <dbReference type="PROSITE" id="PS51192"/>
    </source>
</evidence>
<dbReference type="Proteomes" id="UP000013220">
    <property type="component" value="Unassembled WGS sequence"/>
</dbReference>
<dbReference type="PANTHER" id="PTHR45766:SF6">
    <property type="entry name" value="SWI_SNF-RELATED MATRIX-ASSOCIATED ACTIN-DEPENDENT REGULATOR OF CHROMATIN SUBFAMILY A-LIKE PROTEIN 1"/>
    <property type="match status" value="1"/>
</dbReference>
<proteinExistence type="predicted"/>
<dbReference type="PATRIC" id="fig|1188235.3.peg.678"/>
<dbReference type="SUPFAM" id="SSF52540">
    <property type="entry name" value="P-loop containing nucleoside triphosphate hydrolases"/>
    <property type="match status" value="2"/>
</dbReference>
<protein>
    <recommendedName>
        <fullName evidence="2">Helicase ATP-binding domain-containing protein</fullName>
    </recommendedName>
</protein>
<gene>
    <name evidence="3" type="ORF">MBVG_6810</name>
</gene>
<evidence type="ECO:0000313" key="3">
    <source>
        <dbReference type="EMBL" id="ENY69002.1"/>
    </source>
</evidence>
<comment type="caution">
    <text evidence="3">The sequence shown here is derived from an EMBL/GenBank/DDBJ whole genome shotgun (WGS) entry which is preliminary data.</text>
</comment>
<dbReference type="RefSeq" id="WP_004421598.1">
    <property type="nucleotide sequence ID" value="NZ_AORH01000034.1"/>
</dbReference>
<dbReference type="PROSITE" id="PS51192">
    <property type="entry name" value="HELICASE_ATP_BIND_1"/>
    <property type="match status" value="1"/>
</dbReference>
<dbReference type="InterPro" id="IPR027417">
    <property type="entry name" value="P-loop_NTPase"/>
</dbReference>
<dbReference type="Gene3D" id="3.40.50.300">
    <property type="entry name" value="P-loop containing nucleotide triphosphate hydrolases"/>
    <property type="match status" value="2"/>
</dbReference>
<accession>N9V0Q4</accession>
<dbReference type="SMART" id="SM00487">
    <property type="entry name" value="DEXDc"/>
    <property type="match status" value="1"/>
</dbReference>